<evidence type="ECO:0000313" key="6">
    <source>
        <dbReference type="EMBL" id="CEK59836.1"/>
    </source>
</evidence>
<evidence type="ECO:0000256" key="4">
    <source>
        <dbReference type="ARBA" id="ARBA00045182"/>
    </source>
</evidence>
<gene>
    <name evidence="6" type="primary">ORF37570</name>
</gene>
<reference evidence="6" key="1">
    <citation type="submission" date="2014-12" db="EMBL/GenBank/DDBJ databases">
        <title>Insight into the proteome of Arion vulgaris.</title>
        <authorList>
            <person name="Aradska J."/>
            <person name="Bulat T."/>
            <person name="Smidak R."/>
            <person name="Sarate P."/>
            <person name="Gangsoo J."/>
            <person name="Sialana F."/>
            <person name="Bilban M."/>
            <person name="Lubec G."/>
        </authorList>
    </citation>
    <scope>NUCLEOTIDE SEQUENCE</scope>
    <source>
        <tissue evidence="6">Skin</tissue>
    </source>
</reference>
<organism evidence="6">
    <name type="scientific">Arion vulgaris</name>
    <dbReference type="NCBI Taxonomy" id="1028688"/>
    <lineage>
        <taxon>Eukaryota</taxon>
        <taxon>Metazoa</taxon>
        <taxon>Spiralia</taxon>
        <taxon>Lophotrochozoa</taxon>
        <taxon>Mollusca</taxon>
        <taxon>Gastropoda</taxon>
        <taxon>Heterobranchia</taxon>
        <taxon>Euthyneura</taxon>
        <taxon>Panpulmonata</taxon>
        <taxon>Eupulmonata</taxon>
        <taxon>Stylommatophora</taxon>
        <taxon>Helicina</taxon>
        <taxon>Arionoidea</taxon>
        <taxon>Arionidae</taxon>
        <taxon>Arion</taxon>
    </lineage>
</organism>
<name>A0A0B6YVP9_9EUPU</name>
<protein>
    <recommendedName>
        <fullName evidence="2">Coiled-coil domain-containing protein 39</fullName>
    </recommendedName>
</protein>
<accession>A0A0B6YVP9</accession>
<proteinExistence type="inferred from homology"/>
<evidence type="ECO:0000256" key="3">
    <source>
        <dbReference type="ARBA" id="ARBA00023054"/>
    </source>
</evidence>
<comment type="similarity">
    <text evidence="1">Belongs to the CCDC39 family.</text>
</comment>
<dbReference type="EMBL" id="HACG01012971">
    <property type="protein sequence ID" value="CEK59836.1"/>
    <property type="molecule type" value="Transcribed_RNA"/>
</dbReference>
<feature type="non-terminal residue" evidence="6">
    <location>
        <position position="145"/>
    </location>
</feature>
<evidence type="ECO:0000256" key="2">
    <source>
        <dbReference type="ARBA" id="ARBA00016725"/>
    </source>
</evidence>
<dbReference type="AlphaFoldDB" id="A0A0B6YVP9"/>
<feature type="non-terminal residue" evidence="6">
    <location>
        <position position="1"/>
    </location>
</feature>
<dbReference type="PANTHER" id="PTHR18962:SF0">
    <property type="entry name" value="COILED-COIL DOMAIN-CONTAINING PROTEIN 39"/>
    <property type="match status" value="1"/>
</dbReference>
<comment type="function">
    <text evidence="4">Required for assembly of dynein regulatory complex (DRC) and inner dynein arm (IDA) complexes, which are responsible for ciliary beat regulation, thereby playing a central role in motility in cilia and flagella. Probably acts together with CCDC40 to form a molecular ruler that determines the 96 nanometer (nm) repeat length and arrangements of components in cilia and flagella. Not required for outer dynein arm complexes assembly.</text>
</comment>
<dbReference type="Pfam" id="PF24161">
    <property type="entry name" value="CCDC39"/>
    <property type="match status" value="1"/>
</dbReference>
<dbReference type="GO" id="GO:0060285">
    <property type="term" value="P:cilium-dependent cell motility"/>
    <property type="evidence" value="ECO:0007669"/>
    <property type="project" value="TreeGrafter"/>
</dbReference>
<dbReference type="GO" id="GO:0036159">
    <property type="term" value="P:inner dynein arm assembly"/>
    <property type="evidence" value="ECO:0007669"/>
    <property type="project" value="InterPro"/>
</dbReference>
<evidence type="ECO:0000256" key="5">
    <source>
        <dbReference type="SAM" id="Coils"/>
    </source>
</evidence>
<dbReference type="GO" id="GO:0005930">
    <property type="term" value="C:axoneme"/>
    <property type="evidence" value="ECO:0007669"/>
    <property type="project" value="InterPro"/>
</dbReference>
<evidence type="ECO:0000256" key="1">
    <source>
        <dbReference type="ARBA" id="ARBA00005805"/>
    </source>
</evidence>
<dbReference type="GO" id="GO:0060287">
    <property type="term" value="P:epithelial cilium movement involved in determination of left/right asymmetry"/>
    <property type="evidence" value="ECO:0007669"/>
    <property type="project" value="TreeGrafter"/>
</dbReference>
<dbReference type="InterPro" id="IPR033290">
    <property type="entry name" value="CCDC39"/>
</dbReference>
<dbReference type="GO" id="GO:0005576">
    <property type="term" value="C:extracellular region"/>
    <property type="evidence" value="ECO:0007669"/>
    <property type="project" value="GOC"/>
</dbReference>
<keyword evidence="3 5" id="KW-0175">Coiled coil</keyword>
<sequence>DEVKIKELSCRMEKLMAEAMKKKHQLHVEITTTITSQIELDKIADDFRHVHSEREDLISQWENTIVQMQKRDREMEMLALKLAATKEDIRKLNDTAREKFEFLEHEKASNAEYEKKISLTERLSSQIRMELLQAEKMKTQFESET</sequence>
<dbReference type="PANTHER" id="PTHR18962">
    <property type="entry name" value="COILED-COIL DOMAIN-CONTAINING PROTEIN 39"/>
    <property type="match status" value="1"/>
</dbReference>
<feature type="coiled-coil region" evidence="5">
    <location>
        <begin position="75"/>
        <end position="106"/>
    </location>
</feature>